<name>A0A914LCU8_MELIC</name>
<dbReference type="InterPro" id="IPR004868">
    <property type="entry name" value="DNA-dir_DNA_pol_B_mt/vir"/>
</dbReference>
<evidence type="ECO:0000256" key="5">
    <source>
        <dbReference type="ARBA" id="ARBA00022705"/>
    </source>
</evidence>
<dbReference type="EC" id="2.7.7.7" evidence="2"/>
<protein>
    <recommendedName>
        <fullName evidence="2">DNA-directed DNA polymerase</fullName>
        <ecNumber evidence="2">2.7.7.7</ecNumber>
    </recommendedName>
</protein>
<accession>A0A914LCU8</accession>
<evidence type="ECO:0000256" key="3">
    <source>
        <dbReference type="ARBA" id="ARBA00022679"/>
    </source>
</evidence>
<evidence type="ECO:0000256" key="6">
    <source>
        <dbReference type="ARBA" id="ARBA00022932"/>
    </source>
</evidence>
<evidence type="ECO:0000256" key="2">
    <source>
        <dbReference type="ARBA" id="ARBA00012417"/>
    </source>
</evidence>
<organism evidence="10 11">
    <name type="scientific">Meloidogyne incognita</name>
    <name type="common">Southern root-knot nematode worm</name>
    <name type="synonym">Oxyuris incognita</name>
    <dbReference type="NCBI Taxonomy" id="6306"/>
    <lineage>
        <taxon>Eukaryota</taxon>
        <taxon>Metazoa</taxon>
        <taxon>Ecdysozoa</taxon>
        <taxon>Nematoda</taxon>
        <taxon>Chromadorea</taxon>
        <taxon>Rhabditida</taxon>
        <taxon>Tylenchina</taxon>
        <taxon>Tylenchomorpha</taxon>
        <taxon>Tylenchoidea</taxon>
        <taxon>Meloidogynidae</taxon>
        <taxon>Meloidogyninae</taxon>
        <taxon>Meloidogyne</taxon>
        <taxon>Meloidogyne incognita group</taxon>
    </lineage>
</organism>
<dbReference type="GO" id="GO:0003677">
    <property type="term" value="F:DNA binding"/>
    <property type="evidence" value="ECO:0007669"/>
    <property type="project" value="UniProtKB-KW"/>
</dbReference>
<feature type="domain" description="DNA-directed DNA polymerase family B mitochondria/virus" evidence="9">
    <location>
        <begin position="5"/>
        <end position="137"/>
    </location>
</feature>
<comment type="similarity">
    <text evidence="1">Belongs to the DNA polymerase type-B family.</text>
</comment>
<keyword evidence="4" id="KW-0548">Nucleotidyltransferase</keyword>
<comment type="catalytic activity">
    <reaction evidence="8">
        <text>DNA(n) + a 2'-deoxyribonucleoside 5'-triphosphate = DNA(n+1) + diphosphate</text>
        <dbReference type="Rhea" id="RHEA:22508"/>
        <dbReference type="Rhea" id="RHEA-COMP:17339"/>
        <dbReference type="Rhea" id="RHEA-COMP:17340"/>
        <dbReference type="ChEBI" id="CHEBI:33019"/>
        <dbReference type="ChEBI" id="CHEBI:61560"/>
        <dbReference type="ChEBI" id="CHEBI:173112"/>
        <dbReference type="EC" id="2.7.7.7"/>
    </reaction>
</comment>
<dbReference type="PANTHER" id="PTHR33568:SF3">
    <property type="entry name" value="DNA-DIRECTED DNA POLYMERASE"/>
    <property type="match status" value="1"/>
</dbReference>
<dbReference type="GO" id="GO:0003887">
    <property type="term" value="F:DNA-directed DNA polymerase activity"/>
    <property type="evidence" value="ECO:0007669"/>
    <property type="project" value="UniProtKB-KW"/>
</dbReference>
<keyword evidence="6" id="KW-0239">DNA-directed DNA polymerase</keyword>
<evidence type="ECO:0000256" key="4">
    <source>
        <dbReference type="ARBA" id="ARBA00022695"/>
    </source>
</evidence>
<keyword evidence="3" id="KW-0808">Transferase</keyword>
<evidence type="ECO:0000259" key="9">
    <source>
        <dbReference type="Pfam" id="PF03175"/>
    </source>
</evidence>
<evidence type="ECO:0000256" key="7">
    <source>
        <dbReference type="ARBA" id="ARBA00023125"/>
    </source>
</evidence>
<dbReference type="PANTHER" id="PTHR33568">
    <property type="entry name" value="DNA POLYMERASE"/>
    <property type="match status" value="1"/>
</dbReference>
<dbReference type="GO" id="GO:0000166">
    <property type="term" value="F:nucleotide binding"/>
    <property type="evidence" value="ECO:0007669"/>
    <property type="project" value="InterPro"/>
</dbReference>
<dbReference type="SUPFAM" id="SSF53098">
    <property type="entry name" value="Ribonuclease H-like"/>
    <property type="match status" value="1"/>
</dbReference>
<sequence length="228" mass="26040">MPMPLASLVPAFALQVEDKPFFPHLANNPKNYGKEIFPTKEEYLANGMMPEKRAQFDKWFEQHKNEPFNLNEQLAAYCTNDVDILMAALIAFRKEFLEVSNGFDVLRESMTIASVCMKHFRMNHLKRQHVGIVPEKGYDNADNQSKLALKLLKWYSEKNMVNIRTAHSENGEKKMGNYKLVAGSRKRNLLLRSTDAAGTDVLSAILTTTLSFQQVSQLENNGRRTKNV</sequence>
<dbReference type="Proteomes" id="UP000887563">
    <property type="component" value="Unplaced"/>
</dbReference>
<evidence type="ECO:0000256" key="8">
    <source>
        <dbReference type="ARBA" id="ARBA00049244"/>
    </source>
</evidence>
<evidence type="ECO:0000313" key="11">
    <source>
        <dbReference type="WBParaSite" id="Minc3s00423g12081"/>
    </source>
</evidence>
<dbReference type="AlphaFoldDB" id="A0A914LCU8"/>
<dbReference type="GO" id="GO:0006260">
    <property type="term" value="P:DNA replication"/>
    <property type="evidence" value="ECO:0007669"/>
    <property type="project" value="UniProtKB-KW"/>
</dbReference>
<evidence type="ECO:0000256" key="1">
    <source>
        <dbReference type="ARBA" id="ARBA00005755"/>
    </source>
</evidence>
<proteinExistence type="inferred from homology"/>
<keyword evidence="7" id="KW-0238">DNA-binding</keyword>
<evidence type="ECO:0000313" key="10">
    <source>
        <dbReference type="Proteomes" id="UP000887563"/>
    </source>
</evidence>
<keyword evidence="10" id="KW-1185">Reference proteome</keyword>
<reference evidence="11" key="1">
    <citation type="submission" date="2022-11" db="UniProtKB">
        <authorList>
            <consortium name="WormBaseParasite"/>
        </authorList>
    </citation>
    <scope>IDENTIFICATION</scope>
</reference>
<dbReference type="Pfam" id="PF03175">
    <property type="entry name" value="DNA_pol_B_2"/>
    <property type="match status" value="1"/>
</dbReference>
<dbReference type="InterPro" id="IPR012337">
    <property type="entry name" value="RNaseH-like_sf"/>
</dbReference>
<keyword evidence="5" id="KW-0235">DNA replication</keyword>
<dbReference type="WBParaSite" id="Minc3s00423g12081">
    <property type="protein sequence ID" value="Minc3s00423g12081"/>
    <property type="gene ID" value="Minc3s00423g12081"/>
</dbReference>